<reference evidence="2 3" key="1">
    <citation type="journal article" date="2023" name="Plants (Basel)">
        <title>Bridging the Gap: Combining Genomics and Transcriptomics Approaches to Understand Stylosanthes scabra, an Orphan Legume from the Brazilian Caatinga.</title>
        <authorList>
            <person name="Ferreira-Neto J.R.C."/>
            <person name="da Silva M.D."/>
            <person name="Binneck E."/>
            <person name="de Melo N.F."/>
            <person name="da Silva R.H."/>
            <person name="de Melo A.L.T.M."/>
            <person name="Pandolfi V."/>
            <person name="Bustamante F.O."/>
            <person name="Brasileiro-Vidal A.C."/>
            <person name="Benko-Iseppon A.M."/>
        </authorList>
    </citation>
    <scope>NUCLEOTIDE SEQUENCE [LARGE SCALE GENOMIC DNA]</scope>
    <source>
        <tissue evidence="2">Leaves</tissue>
    </source>
</reference>
<dbReference type="Proteomes" id="UP001341840">
    <property type="component" value="Unassembled WGS sequence"/>
</dbReference>
<dbReference type="EMBL" id="JASCZI010153353">
    <property type="protein sequence ID" value="MED6177286.1"/>
    <property type="molecule type" value="Genomic_DNA"/>
</dbReference>
<name>A0ABU6VUH3_9FABA</name>
<feature type="compositionally biased region" description="Low complexity" evidence="1">
    <location>
        <begin position="192"/>
        <end position="210"/>
    </location>
</feature>
<gene>
    <name evidence="2" type="ORF">PIB30_096729</name>
</gene>
<keyword evidence="3" id="KW-1185">Reference proteome</keyword>
<proteinExistence type="predicted"/>
<feature type="region of interest" description="Disordered" evidence="1">
    <location>
        <begin position="186"/>
        <end position="210"/>
    </location>
</feature>
<sequence>MELFLRLARKVPMRLSWPNWVMTNWWKMPPKRRVVTPRARVRNAPNAETGRATSTPLSEWGGGRGRPTRQGRVAATIGEPVNVAAEIQGLRQVYENHSTELSRYAEYLVTSDIMRVKRFFRGLANPYFITLSPLVGSMNYSEIVNASYGIEAGLEERRENKDVGKKKIQGAFFEGPSYSGVLGFQKRQQAQSGGTTHSKTTSKGISASRI</sequence>
<organism evidence="2 3">
    <name type="scientific">Stylosanthes scabra</name>
    <dbReference type="NCBI Taxonomy" id="79078"/>
    <lineage>
        <taxon>Eukaryota</taxon>
        <taxon>Viridiplantae</taxon>
        <taxon>Streptophyta</taxon>
        <taxon>Embryophyta</taxon>
        <taxon>Tracheophyta</taxon>
        <taxon>Spermatophyta</taxon>
        <taxon>Magnoliopsida</taxon>
        <taxon>eudicotyledons</taxon>
        <taxon>Gunneridae</taxon>
        <taxon>Pentapetalae</taxon>
        <taxon>rosids</taxon>
        <taxon>fabids</taxon>
        <taxon>Fabales</taxon>
        <taxon>Fabaceae</taxon>
        <taxon>Papilionoideae</taxon>
        <taxon>50 kb inversion clade</taxon>
        <taxon>dalbergioids sensu lato</taxon>
        <taxon>Dalbergieae</taxon>
        <taxon>Pterocarpus clade</taxon>
        <taxon>Stylosanthes</taxon>
    </lineage>
</organism>
<evidence type="ECO:0000313" key="3">
    <source>
        <dbReference type="Proteomes" id="UP001341840"/>
    </source>
</evidence>
<feature type="region of interest" description="Disordered" evidence="1">
    <location>
        <begin position="41"/>
        <end position="68"/>
    </location>
</feature>
<comment type="caution">
    <text evidence="2">The sequence shown here is derived from an EMBL/GenBank/DDBJ whole genome shotgun (WGS) entry which is preliminary data.</text>
</comment>
<evidence type="ECO:0000313" key="2">
    <source>
        <dbReference type="EMBL" id="MED6177286.1"/>
    </source>
</evidence>
<accession>A0ABU6VUH3</accession>
<protein>
    <submittedName>
        <fullName evidence="2">Uncharacterized protein</fullName>
    </submittedName>
</protein>
<evidence type="ECO:0000256" key="1">
    <source>
        <dbReference type="SAM" id="MobiDB-lite"/>
    </source>
</evidence>